<sequence>MKAAMLLALAIATPALARSSPPPQVDDAMVLLDEGHYLAAQKVLAKLAFDRHGRVKDDYAYQMWRQGSVMVTGELHLATLDRARPTSSIERDWVARIRRAVPRDAIAEIVRRARDTRIVILNEAHDSPRDRIFALQVARALRPLGYGVLAAETFDNTPDGKAMKQLKLDGFVRRSTGFYSLDPVYARFVREALSLGYTPAAYEQTADQVAPPAAVGDREAGIVARDQAQTENLLALMQRFPGQKMLVYVGHSHVAKAPIDESGDGKAKIEWMAARLKRLTQIDPLTIDQTTVSDLYASTRPAQAAAARLIGDRPGVLFEDGRPLVLGQYAGAVDLQVIHPRRHYRFGRPTWLATLGARPVAVPAALRPSHGRCLVQAFARGDSVDAVPLDQVLVGPHGTAPALMLPNVPVRFTRQC</sequence>
<gene>
    <name evidence="2" type="ORF">ACFOOT_16265</name>
</gene>
<name>A0ABV7V9Z3_9SPHN</name>
<dbReference type="EMBL" id="JBHRYE010000030">
    <property type="protein sequence ID" value="MFC3672973.1"/>
    <property type="molecule type" value="Genomic_DNA"/>
</dbReference>
<accession>A0ABV7V9Z3</accession>
<evidence type="ECO:0000256" key="1">
    <source>
        <dbReference type="SAM" id="SignalP"/>
    </source>
</evidence>
<keyword evidence="3" id="KW-1185">Reference proteome</keyword>
<dbReference type="Proteomes" id="UP001595683">
    <property type="component" value="Unassembled WGS sequence"/>
</dbReference>
<feature type="signal peptide" evidence="1">
    <location>
        <begin position="1"/>
        <end position="17"/>
    </location>
</feature>
<evidence type="ECO:0000313" key="3">
    <source>
        <dbReference type="Proteomes" id="UP001595683"/>
    </source>
</evidence>
<evidence type="ECO:0008006" key="4">
    <source>
        <dbReference type="Google" id="ProtNLM"/>
    </source>
</evidence>
<keyword evidence="1" id="KW-0732">Signal</keyword>
<feature type="chain" id="PRO_5046438047" description="Calcium-binding protein" evidence="1">
    <location>
        <begin position="18"/>
        <end position="416"/>
    </location>
</feature>
<reference evidence="3" key="1">
    <citation type="journal article" date="2019" name="Int. J. Syst. Evol. Microbiol.">
        <title>The Global Catalogue of Microorganisms (GCM) 10K type strain sequencing project: providing services to taxonomists for standard genome sequencing and annotation.</title>
        <authorList>
            <consortium name="The Broad Institute Genomics Platform"/>
            <consortium name="The Broad Institute Genome Sequencing Center for Infectious Disease"/>
            <person name="Wu L."/>
            <person name="Ma J."/>
        </authorList>
    </citation>
    <scope>NUCLEOTIDE SEQUENCE [LARGE SCALE GENOMIC DNA]</scope>
    <source>
        <strain evidence="3">KCTC 42224</strain>
    </source>
</reference>
<evidence type="ECO:0000313" key="2">
    <source>
        <dbReference type="EMBL" id="MFC3672973.1"/>
    </source>
</evidence>
<protein>
    <recommendedName>
        <fullName evidence="4">Calcium-binding protein</fullName>
    </recommendedName>
</protein>
<dbReference type="RefSeq" id="WP_191325062.1">
    <property type="nucleotide sequence ID" value="NZ_BMZP01000014.1"/>
</dbReference>
<proteinExistence type="predicted"/>
<comment type="caution">
    <text evidence="2">The sequence shown here is derived from an EMBL/GenBank/DDBJ whole genome shotgun (WGS) entry which is preliminary data.</text>
</comment>
<dbReference type="SUPFAM" id="SSF159501">
    <property type="entry name" value="EreA/ChaN-like"/>
    <property type="match status" value="2"/>
</dbReference>
<organism evidence="2 3">
    <name type="scientific">Novosphingobium pokkalii</name>
    <dbReference type="NCBI Taxonomy" id="1770194"/>
    <lineage>
        <taxon>Bacteria</taxon>
        <taxon>Pseudomonadati</taxon>
        <taxon>Pseudomonadota</taxon>
        <taxon>Alphaproteobacteria</taxon>
        <taxon>Sphingomonadales</taxon>
        <taxon>Sphingomonadaceae</taxon>
        <taxon>Novosphingobium</taxon>
    </lineage>
</organism>